<feature type="region of interest" description="Disordered" evidence="1">
    <location>
        <begin position="13"/>
        <end position="85"/>
    </location>
</feature>
<accession>A0A6J4UZM6</accession>
<dbReference type="EMBL" id="CADCWL010000090">
    <property type="protein sequence ID" value="CAA9563821.1"/>
    <property type="molecule type" value="Genomic_DNA"/>
</dbReference>
<gene>
    <name evidence="2" type="ORF">AVDCRST_MAG19-2051</name>
</gene>
<evidence type="ECO:0000313" key="2">
    <source>
        <dbReference type="EMBL" id="CAA9563821.1"/>
    </source>
</evidence>
<name>A0A6J4UZM6_9BACT</name>
<dbReference type="AlphaFoldDB" id="A0A6J4UZM6"/>
<protein>
    <submittedName>
        <fullName evidence="2">Uncharacterized protein</fullName>
    </submittedName>
</protein>
<evidence type="ECO:0000256" key="1">
    <source>
        <dbReference type="SAM" id="MobiDB-lite"/>
    </source>
</evidence>
<sequence>MFAAAPAECRVRDCPAIPRGGDHRPPFAIAPARRRSIPTSGRGRTERPAMRLSISGGPDRRSDGSGGERVAEPLPGGVERFGVNR</sequence>
<organism evidence="2">
    <name type="scientific">uncultured Thermomicrobiales bacterium</name>
    <dbReference type="NCBI Taxonomy" id="1645740"/>
    <lineage>
        <taxon>Bacteria</taxon>
        <taxon>Pseudomonadati</taxon>
        <taxon>Thermomicrobiota</taxon>
        <taxon>Thermomicrobia</taxon>
        <taxon>Thermomicrobiales</taxon>
        <taxon>environmental samples</taxon>
    </lineage>
</organism>
<proteinExistence type="predicted"/>
<reference evidence="2" key="1">
    <citation type="submission" date="2020-02" db="EMBL/GenBank/DDBJ databases">
        <authorList>
            <person name="Meier V. D."/>
        </authorList>
    </citation>
    <scope>NUCLEOTIDE SEQUENCE</scope>
    <source>
        <strain evidence="2">AVDCRST_MAG19</strain>
    </source>
</reference>